<keyword evidence="1" id="KW-1133">Transmembrane helix</keyword>
<name>A0AAW1YIJ5_RUBAR</name>
<dbReference type="PANTHER" id="PTHR13233:SF13">
    <property type="entry name" value="FHA DOMAIN-CONTAINING PROTEIN"/>
    <property type="match status" value="1"/>
</dbReference>
<dbReference type="PANTHER" id="PTHR13233">
    <property type="entry name" value="MICROSPHERULE PROTEIN 1"/>
    <property type="match status" value="1"/>
</dbReference>
<gene>
    <name evidence="3" type="ORF">M0R45_004064</name>
</gene>
<evidence type="ECO:0000256" key="1">
    <source>
        <dbReference type="SAM" id="Phobius"/>
    </source>
</evidence>
<feature type="transmembrane region" description="Helical" evidence="1">
    <location>
        <begin position="109"/>
        <end position="127"/>
    </location>
</feature>
<dbReference type="GO" id="GO:0031011">
    <property type="term" value="C:Ino80 complex"/>
    <property type="evidence" value="ECO:0007669"/>
    <property type="project" value="InterPro"/>
</dbReference>
<comment type="caution">
    <text evidence="3">The sequence shown here is derived from an EMBL/GenBank/DDBJ whole genome shotgun (WGS) entry which is preliminary data.</text>
</comment>
<dbReference type="Proteomes" id="UP001457282">
    <property type="component" value="Unassembled WGS sequence"/>
</dbReference>
<evidence type="ECO:0000313" key="3">
    <source>
        <dbReference type="EMBL" id="KAK9948491.1"/>
    </source>
</evidence>
<dbReference type="AlphaFoldDB" id="A0AAW1YIJ5"/>
<reference evidence="3 4" key="1">
    <citation type="journal article" date="2023" name="G3 (Bethesda)">
        <title>A chromosome-length genome assembly and annotation of blackberry (Rubus argutus, cv. 'Hillquist').</title>
        <authorList>
            <person name="Bruna T."/>
            <person name="Aryal R."/>
            <person name="Dudchenko O."/>
            <person name="Sargent D.J."/>
            <person name="Mead D."/>
            <person name="Buti M."/>
            <person name="Cavallini A."/>
            <person name="Hytonen T."/>
            <person name="Andres J."/>
            <person name="Pham M."/>
            <person name="Weisz D."/>
            <person name="Mascagni F."/>
            <person name="Usai G."/>
            <person name="Natali L."/>
            <person name="Bassil N."/>
            <person name="Fernandez G.E."/>
            <person name="Lomsadze A."/>
            <person name="Armour M."/>
            <person name="Olukolu B."/>
            <person name="Poorten T."/>
            <person name="Britton C."/>
            <person name="Davik J."/>
            <person name="Ashrafi H."/>
            <person name="Aiden E.L."/>
            <person name="Borodovsky M."/>
            <person name="Worthington M."/>
        </authorList>
    </citation>
    <scope>NUCLEOTIDE SEQUENCE [LARGE SCALE GENOMIC DNA]</scope>
    <source>
        <strain evidence="3">PI 553951</strain>
    </source>
</reference>
<sequence>MAAMASAPPWIPEDDLLLKNAMEAGASLEALAKGAVRFSRKFSVRDLRERWHSLLYDADVSAEASVRMLEFEACNSNVPSKFNRFSQSRGSKRKAESIRKQYHALRKRLALIGTCALLMILILIFLVDKPLVLLVEAKGLGQNAYCQDNNDREDLSTRGVNAIDFGNSLDAEDIGAHLWDVSAPKCQRKRR</sequence>
<dbReference type="InterPro" id="IPR025999">
    <property type="entry name" value="MCRS_N"/>
</dbReference>
<protein>
    <recommendedName>
        <fullName evidence="2">Microspherule protein N-terminal domain-containing protein</fullName>
    </recommendedName>
</protein>
<keyword evidence="1" id="KW-0812">Transmembrane</keyword>
<dbReference type="GO" id="GO:0071339">
    <property type="term" value="C:MLL1 complex"/>
    <property type="evidence" value="ECO:0007669"/>
    <property type="project" value="InterPro"/>
</dbReference>
<dbReference type="Pfam" id="PF13325">
    <property type="entry name" value="MCRS_N"/>
    <property type="match status" value="1"/>
</dbReference>
<evidence type="ECO:0000259" key="2">
    <source>
        <dbReference type="Pfam" id="PF13325"/>
    </source>
</evidence>
<proteinExistence type="predicted"/>
<dbReference type="EMBL" id="JBEDUW010000001">
    <property type="protein sequence ID" value="KAK9948491.1"/>
    <property type="molecule type" value="Genomic_DNA"/>
</dbReference>
<evidence type="ECO:0000313" key="4">
    <source>
        <dbReference type="Proteomes" id="UP001457282"/>
    </source>
</evidence>
<dbReference type="GO" id="GO:0002151">
    <property type="term" value="F:G-quadruplex RNA binding"/>
    <property type="evidence" value="ECO:0007669"/>
    <property type="project" value="InterPro"/>
</dbReference>
<dbReference type="GO" id="GO:0045944">
    <property type="term" value="P:positive regulation of transcription by RNA polymerase II"/>
    <property type="evidence" value="ECO:0007669"/>
    <property type="project" value="TreeGrafter"/>
</dbReference>
<accession>A0AAW1YIJ5</accession>
<dbReference type="GO" id="GO:0044545">
    <property type="term" value="C:NSL complex"/>
    <property type="evidence" value="ECO:0007669"/>
    <property type="project" value="TreeGrafter"/>
</dbReference>
<keyword evidence="1" id="KW-0472">Membrane</keyword>
<dbReference type="InterPro" id="IPR037912">
    <property type="entry name" value="MCRS1"/>
</dbReference>
<keyword evidence="4" id="KW-1185">Reference proteome</keyword>
<feature type="domain" description="Microspherule protein N-terminal" evidence="2">
    <location>
        <begin position="10"/>
        <end position="73"/>
    </location>
</feature>
<organism evidence="3 4">
    <name type="scientific">Rubus argutus</name>
    <name type="common">Southern blackberry</name>
    <dbReference type="NCBI Taxonomy" id="59490"/>
    <lineage>
        <taxon>Eukaryota</taxon>
        <taxon>Viridiplantae</taxon>
        <taxon>Streptophyta</taxon>
        <taxon>Embryophyta</taxon>
        <taxon>Tracheophyta</taxon>
        <taxon>Spermatophyta</taxon>
        <taxon>Magnoliopsida</taxon>
        <taxon>eudicotyledons</taxon>
        <taxon>Gunneridae</taxon>
        <taxon>Pentapetalae</taxon>
        <taxon>rosids</taxon>
        <taxon>fabids</taxon>
        <taxon>Rosales</taxon>
        <taxon>Rosaceae</taxon>
        <taxon>Rosoideae</taxon>
        <taxon>Rosoideae incertae sedis</taxon>
        <taxon>Rubus</taxon>
    </lineage>
</organism>